<dbReference type="InterPro" id="IPR038475">
    <property type="entry name" value="RecG_C_sf"/>
</dbReference>
<feature type="domain" description="Schlafen AlbA-2" evidence="1">
    <location>
        <begin position="14"/>
        <end position="129"/>
    </location>
</feature>
<name>A0ABV9S0B8_9PSEU</name>
<proteinExistence type="predicted"/>
<dbReference type="Proteomes" id="UP001595859">
    <property type="component" value="Unassembled WGS sequence"/>
</dbReference>
<dbReference type="PANTHER" id="PTHR30595">
    <property type="entry name" value="GLPR-RELATED TRANSCRIPTIONAL REPRESSOR"/>
    <property type="match status" value="1"/>
</dbReference>
<gene>
    <name evidence="2" type="ORF">ACFPCV_12795</name>
</gene>
<dbReference type="InterPro" id="IPR038461">
    <property type="entry name" value="Schlafen_AlbA_2_dom_sf"/>
</dbReference>
<dbReference type="EMBL" id="JBHSIS010000006">
    <property type="protein sequence ID" value="MFC4854384.1"/>
    <property type="molecule type" value="Genomic_DNA"/>
</dbReference>
<dbReference type="PANTHER" id="PTHR30595:SF6">
    <property type="entry name" value="SCHLAFEN ALBA-2 DOMAIN-CONTAINING PROTEIN"/>
    <property type="match status" value="1"/>
</dbReference>
<dbReference type="InterPro" id="IPR007421">
    <property type="entry name" value="Schlafen_AlbA_2_dom"/>
</dbReference>
<evidence type="ECO:0000313" key="2">
    <source>
        <dbReference type="EMBL" id="MFC4854384.1"/>
    </source>
</evidence>
<sequence length="392" mass="43372">MSDDLVATLGTEETPGLEFKESAKDTKAIRQAICAFANDLPNLGGGDLLVGVTDKGIALDDVDTSDRTQLALSDIRDSGKIIDRPSMVVSKAVFRGKHVIHIHVEASSTPPVRLDGVVWVRPGPTTRRATRDDERVLSERRRYRDSPFDSRPAFDTSIEDIDMLRFRSDVLPAFVSPEVLEENGRPVEMQLASIRITDAERTPTNMGLLLVGLNPSGFIPGAYLQFIRYSGLDVDAPVIDAQELRGNILDSVDRLQSMLLGHLHTSIQATSAFAEKDRPEYPIEALREACLNAVIHRNYESSNAPIRIAWFDDRIEITNPGGPYGSVRADNFDRINDYRNPSLAGAMKELGFVNRFGRGIGRIQAALKRNGNPLAEFLVDESSWMVSIRRAS</sequence>
<dbReference type="RefSeq" id="WP_378056329.1">
    <property type="nucleotide sequence ID" value="NZ_JBHSIS010000006.1"/>
</dbReference>
<organism evidence="2 3">
    <name type="scientific">Actinophytocola glycyrrhizae</name>
    <dbReference type="NCBI Taxonomy" id="2044873"/>
    <lineage>
        <taxon>Bacteria</taxon>
        <taxon>Bacillati</taxon>
        <taxon>Actinomycetota</taxon>
        <taxon>Actinomycetes</taxon>
        <taxon>Pseudonocardiales</taxon>
        <taxon>Pseudonocardiaceae</taxon>
    </lineage>
</organism>
<keyword evidence="2" id="KW-0067">ATP-binding</keyword>
<accession>A0ABV9S0B8</accession>
<comment type="caution">
    <text evidence="2">The sequence shown here is derived from an EMBL/GenBank/DDBJ whole genome shotgun (WGS) entry which is preliminary data.</text>
</comment>
<keyword evidence="3" id="KW-1185">Reference proteome</keyword>
<dbReference type="Gene3D" id="3.30.950.30">
    <property type="entry name" value="Schlafen, AAA domain"/>
    <property type="match status" value="1"/>
</dbReference>
<dbReference type="GO" id="GO:0005524">
    <property type="term" value="F:ATP binding"/>
    <property type="evidence" value="ECO:0007669"/>
    <property type="project" value="UniProtKB-KW"/>
</dbReference>
<protein>
    <submittedName>
        <fullName evidence="2">ATP-binding protein</fullName>
    </submittedName>
</protein>
<evidence type="ECO:0000313" key="3">
    <source>
        <dbReference type="Proteomes" id="UP001595859"/>
    </source>
</evidence>
<dbReference type="Pfam" id="PF04326">
    <property type="entry name" value="SLFN_AlbA_2"/>
    <property type="match status" value="1"/>
</dbReference>
<dbReference type="Gene3D" id="3.30.565.60">
    <property type="match status" value="1"/>
</dbReference>
<evidence type="ECO:0000259" key="1">
    <source>
        <dbReference type="Pfam" id="PF04326"/>
    </source>
</evidence>
<reference evidence="3" key="1">
    <citation type="journal article" date="2019" name="Int. J. Syst. Evol. Microbiol.">
        <title>The Global Catalogue of Microorganisms (GCM) 10K type strain sequencing project: providing services to taxonomists for standard genome sequencing and annotation.</title>
        <authorList>
            <consortium name="The Broad Institute Genomics Platform"/>
            <consortium name="The Broad Institute Genome Sequencing Center for Infectious Disease"/>
            <person name="Wu L."/>
            <person name="Ma J."/>
        </authorList>
    </citation>
    <scope>NUCLEOTIDE SEQUENCE [LARGE SCALE GENOMIC DNA]</scope>
    <source>
        <strain evidence="3">ZS-22-S1</strain>
    </source>
</reference>
<keyword evidence="2" id="KW-0547">Nucleotide-binding</keyword>
<dbReference type="Pfam" id="PF13749">
    <property type="entry name" value="HATPase_c_4"/>
    <property type="match status" value="1"/>
</dbReference>